<evidence type="ECO:0000313" key="1">
    <source>
        <dbReference type="EMBL" id="ANS79854.1"/>
    </source>
</evidence>
<dbReference type="AlphaFoldDB" id="A0A1B1NEJ4"/>
<accession>A0A1B1NEJ4</accession>
<evidence type="ECO:0008006" key="3">
    <source>
        <dbReference type="Google" id="ProtNLM"/>
    </source>
</evidence>
<name>A0A1B1NEJ4_9MICO</name>
<gene>
    <name evidence="1" type="ORF">SGUI_2458</name>
</gene>
<dbReference type="Proteomes" id="UP000092482">
    <property type="component" value="Chromosome"/>
</dbReference>
<dbReference type="EMBL" id="CP014989">
    <property type="protein sequence ID" value="ANS79854.1"/>
    <property type="molecule type" value="Genomic_DNA"/>
</dbReference>
<keyword evidence="2" id="KW-1185">Reference proteome</keyword>
<proteinExistence type="predicted"/>
<protein>
    <recommendedName>
        <fullName evidence="3">Ribbon-helix-helix protein CopG domain-containing protein</fullName>
    </recommendedName>
</protein>
<evidence type="ECO:0000313" key="2">
    <source>
        <dbReference type="Proteomes" id="UP000092482"/>
    </source>
</evidence>
<sequence>MLDQQRYAAVAGEAERSGRSVAAVIRNAIDVYLDPDVAVRQAGLDRFLGFTPDENGSDTWEDTRALLEADPLTEVP</sequence>
<dbReference type="STRING" id="1758689.SGUI_2458"/>
<dbReference type="KEGG" id="serj:SGUI_2458"/>
<reference evidence="1 2" key="1">
    <citation type="submission" date="2016-03" db="EMBL/GenBank/DDBJ databases">
        <title>Shallow-sea hydrothermal system.</title>
        <authorList>
            <person name="Tang K."/>
        </authorList>
    </citation>
    <scope>NUCLEOTIDE SEQUENCE [LARGE SCALE GENOMIC DNA]</scope>
    <source>
        <strain evidence="1 2">JLT9</strain>
    </source>
</reference>
<organism evidence="1 2">
    <name type="scientific">Serinicoccus hydrothermalis</name>
    <dbReference type="NCBI Taxonomy" id="1758689"/>
    <lineage>
        <taxon>Bacteria</taxon>
        <taxon>Bacillati</taxon>
        <taxon>Actinomycetota</taxon>
        <taxon>Actinomycetes</taxon>
        <taxon>Micrococcales</taxon>
        <taxon>Ornithinimicrobiaceae</taxon>
        <taxon>Serinicoccus</taxon>
    </lineage>
</organism>